<dbReference type="Proteomes" id="UP000604341">
    <property type="component" value="Unassembled WGS sequence"/>
</dbReference>
<dbReference type="SMART" id="SM00471">
    <property type="entry name" value="HDc"/>
    <property type="match status" value="1"/>
</dbReference>
<dbReference type="InterPro" id="IPR000700">
    <property type="entry name" value="PAS-assoc_C"/>
</dbReference>
<dbReference type="SMART" id="SM00065">
    <property type="entry name" value="GAF"/>
    <property type="match status" value="1"/>
</dbReference>
<dbReference type="EMBL" id="BMPE01000003">
    <property type="protein sequence ID" value="GGL00057.1"/>
    <property type="molecule type" value="Genomic_DNA"/>
</dbReference>
<feature type="domain" description="HD-GYP" evidence="3">
    <location>
        <begin position="460"/>
        <end position="654"/>
    </location>
</feature>
<dbReference type="InterPro" id="IPR052020">
    <property type="entry name" value="Cyclic_di-GMP/3'3'-cGAMP_PDE"/>
</dbReference>
<dbReference type="Gene3D" id="1.10.3210.10">
    <property type="entry name" value="Hypothetical protein af1432"/>
    <property type="match status" value="1"/>
</dbReference>
<dbReference type="SMART" id="SM00091">
    <property type="entry name" value="PAS"/>
    <property type="match status" value="1"/>
</dbReference>
<name>A0ABQ2FLD1_9DEIO</name>
<dbReference type="InterPro" id="IPR035965">
    <property type="entry name" value="PAS-like_dom_sf"/>
</dbReference>
<dbReference type="PANTHER" id="PTHR45228:SF1">
    <property type="entry name" value="CYCLIC DI-GMP PHOSPHODIESTERASE TM_0186"/>
    <property type="match status" value="1"/>
</dbReference>
<dbReference type="NCBIfam" id="TIGR00229">
    <property type="entry name" value="sensory_box"/>
    <property type="match status" value="1"/>
</dbReference>
<organism evidence="4 5">
    <name type="scientific">Deinococcus radiotolerans</name>
    <dbReference type="NCBI Taxonomy" id="1309407"/>
    <lineage>
        <taxon>Bacteria</taxon>
        <taxon>Thermotogati</taxon>
        <taxon>Deinococcota</taxon>
        <taxon>Deinococci</taxon>
        <taxon>Deinococcales</taxon>
        <taxon>Deinococcaceae</taxon>
        <taxon>Deinococcus</taxon>
    </lineage>
</organism>
<keyword evidence="5" id="KW-1185">Reference proteome</keyword>
<dbReference type="InterPro" id="IPR003018">
    <property type="entry name" value="GAF"/>
</dbReference>
<comment type="caution">
    <text evidence="4">The sequence shown here is derived from an EMBL/GenBank/DDBJ whole genome shotgun (WGS) entry which is preliminary data.</text>
</comment>
<evidence type="ECO:0000313" key="4">
    <source>
        <dbReference type="EMBL" id="GGL00057.1"/>
    </source>
</evidence>
<dbReference type="SUPFAM" id="SSF109604">
    <property type="entry name" value="HD-domain/PDEase-like"/>
    <property type="match status" value="1"/>
</dbReference>
<dbReference type="InterPro" id="IPR003607">
    <property type="entry name" value="HD/PDEase_dom"/>
</dbReference>
<evidence type="ECO:0000259" key="2">
    <source>
        <dbReference type="PROSITE" id="PS50113"/>
    </source>
</evidence>
<dbReference type="PROSITE" id="PS50113">
    <property type="entry name" value="PAC"/>
    <property type="match status" value="1"/>
</dbReference>
<dbReference type="Pfam" id="PF08447">
    <property type="entry name" value="PAS_3"/>
    <property type="match status" value="1"/>
</dbReference>
<protein>
    <recommendedName>
        <fullName evidence="6">GAF domain-containing protein</fullName>
    </recommendedName>
</protein>
<reference evidence="5" key="1">
    <citation type="journal article" date="2019" name="Int. J. Syst. Evol. Microbiol.">
        <title>The Global Catalogue of Microorganisms (GCM) 10K type strain sequencing project: providing services to taxonomists for standard genome sequencing and annotation.</title>
        <authorList>
            <consortium name="The Broad Institute Genomics Platform"/>
            <consortium name="The Broad Institute Genome Sequencing Center for Infectious Disease"/>
            <person name="Wu L."/>
            <person name="Ma J."/>
        </authorList>
    </citation>
    <scope>NUCLEOTIDE SEQUENCE [LARGE SCALE GENOMIC DNA]</scope>
    <source>
        <strain evidence="5">JCM 19173</strain>
    </source>
</reference>
<dbReference type="Gene3D" id="3.30.450.20">
    <property type="entry name" value="PAS domain"/>
    <property type="match status" value="1"/>
</dbReference>
<dbReference type="CDD" id="cd00130">
    <property type="entry name" value="PAS"/>
    <property type="match status" value="1"/>
</dbReference>
<dbReference type="InterPro" id="IPR013655">
    <property type="entry name" value="PAS_fold_3"/>
</dbReference>
<dbReference type="CDD" id="cd00077">
    <property type="entry name" value="HDc"/>
    <property type="match status" value="1"/>
</dbReference>
<dbReference type="Gene3D" id="3.30.450.40">
    <property type="match status" value="1"/>
</dbReference>
<accession>A0ABQ2FLD1</accession>
<feature type="domain" description="PAS" evidence="1">
    <location>
        <begin position="168"/>
        <end position="238"/>
    </location>
</feature>
<dbReference type="Pfam" id="PF13185">
    <property type="entry name" value="GAF_2"/>
    <property type="match status" value="1"/>
</dbReference>
<feature type="domain" description="PAC" evidence="2">
    <location>
        <begin position="242"/>
        <end position="293"/>
    </location>
</feature>
<proteinExistence type="predicted"/>
<dbReference type="SUPFAM" id="SSF55781">
    <property type="entry name" value="GAF domain-like"/>
    <property type="match status" value="1"/>
</dbReference>
<evidence type="ECO:0008006" key="6">
    <source>
        <dbReference type="Google" id="ProtNLM"/>
    </source>
</evidence>
<dbReference type="Pfam" id="PF13487">
    <property type="entry name" value="HD_5"/>
    <property type="match status" value="1"/>
</dbReference>
<dbReference type="SUPFAM" id="SSF55785">
    <property type="entry name" value="PYP-like sensor domain (PAS domain)"/>
    <property type="match status" value="1"/>
</dbReference>
<evidence type="ECO:0000259" key="1">
    <source>
        <dbReference type="PROSITE" id="PS50112"/>
    </source>
</evidence>
<dbReference type="RefSeq" id="WP_189068668.1">
    <property type="nucleotide sequence ID" value="NZ_BMPE01000003.1"/>
</dbReference>
<dbReference type="PANTHER" id="PTHR45228">
    <property type="entry name" value="CYCLIC DI-GMP PHOSPHODIESTERASE TM_0186-RELATED"/>
    <property type="match status" value="1"/>
</dbReference>
<dbReference type="PROSITE" id="PS51832">
    <property type="entry name" value="HD_GYP"/>
    <property type="match status" value="1"/>
</dbReference>
<gene>
    <name evidence="4" type="ORF">GCM10010844_18070</name>
</gene>
<sequence>MADSFAHDLLLNTTRFLLTRHDPDALCRDGLAFLAAELGANLGMLHLRESAVTYRMHASVGAHPLLHVHDVQTMEPGWEELMQAGTWISSPVPSPDWFGPADRSYVRLGAQHLVSFGLYSGPQMIGTVNLLFPEPREDLAGLEVLGTVGGLWGTLLARMQAQRELAGREAMLRMVTDQGSDLLSIIDEQGTITYQSAASGELIGYPAEVLIGRPYDGAVHHADLPCVRAALAQLRREPGGTVNLSFRIRHARGQLVWMEANARNLLHEAHVRGIVIHMRDVSAAQATQRHLERRVQDLTLMHDTVQQLQLGRTAAQVAERLVNLIQNRLAYPYVQVGRVLPDLSVDTVAREATSRDEPVRRLPPGAGVIGACVQTGRTVYVPDVTADPRYVARHAEVRSEVIIPVRVSGQLWGVLNVESPHPDAFDPADIQSLETVAAQAGSVLANVELLDDLRRSRDELRAAYDETLAGWARALDLRDRETEGHSQRVTDLTVELARRLGVPETDLVHIWRGALLHDIGKVGIPDAILHKPGPLTDDEWRVMQLHPQMAFDVLEPVAFLHPALDIPYAHHEHWNGRGYPRGLKGHAIPFAARIFSVVDVWDALRSDRPYRAAWSEERASAHLEAQAGQQFDPQVVRAFLDLLRERRAATPESA</sequence>
<evidence type="ECO:0000259" key="3">
    <source>
        <dbReference type="PROSITE" id="PS51832"/>
    </source>
</evidence>
<dbReference type="InterPro" id="IPR037522">
    <property type="entry name" value="HD_GYP_dom"/>
</dbReference>
<dbReference type="InterPro" id="IPR029016">
    <property type="entry name" value="GAF-like_dom_sf"/>
</dbReference>
<dbReference type="InterPro" id="IPR000014">
    <property type="entry name" value="PAS"/>
</dbReference>
<evidence type="ECO:0000313" key="5">
    <source>
        <dbReference type="Proteomes" id="UP000604341"/>
    </source>
</evidence>
<dbReference type="PROSITE" id="PS50112">
    <property type="entry name" value="PAS"/>
    <property type="match status" value="1"/>
</dbReference>